<evidence type="ECO:0000313" key="2">
    <source>
        <dbReference type="EMBL" id="GAA4194966.1"/>
    </source>
</evidence>
<sequence length="148" mass="16802">MSPEREQTEREPIEREPIERELIELSERAWEANRNGDARFYDRFLTEAPLSVSPWGIVDDREAILEGFAENRNPYTRTDLSDHRVIVLGDGGAVHTATVEIDVLVNGTDKQTMRVFATTALTRRDGEWRAALFQITPAPAGDGPPRRR</sequence>
<dbReference type="SUPFAM" id="SSF54427">
    <property type="entry name" value="NTF2-like"/>
    <property type="match status" value="1"/>
</dbReference>
<keyword evidence="3" id="KW-1185">Reference proteome</keyword>
<dbReference type="RefSeq" id="WP_344919468.1">
    <property type="nucleotide sequence ID" value="NZ_BAABAQ010000007.1"/>
</dbReference>
<dbReference type="Pfam" id="PF14534">
    <property type="entry name" value="DUF4440"/>
    <property type="match status" value="1"/>
</dbReference>
<proteinExistence type="predicted"/>
<protein>
    <recommendedName>
        <fullName evidence="1">DUF4440 domain-containing protein</fullName>
    </recommendedName>
</protein>
<organism evidence="2 3">
    <name type="scientific">Streptosporangium oxazolinicum</name>
    <dbReference type="NCBI Taxonomy" id="909287"/>
    <lineage>
        <taxon>Bacteria</taxon>
        <taxon>Bacillati</taxon>
        <taxon>Actinomycetota</taxon>
        <taxon>Actinomycetes</taxon>
        <taxon>Streptosporangiales</taxon>
        <taxon>Streptosporangiaceae</taxon>
        <taxon>Streptosporangium</taxon>
    </lineage>
</organism>
<dbReference type="InterPro" id="IPR032710">
    <property type="entry name" value="NTF2-like_dom_sf"/>
</dbReference>
<feature type="domain" description="DUF4440" evidence="1">
    <location>
        <begin position="23"/>
        <end position="129"/>
    </location>
</feature>
<accession>A0ABP8B0H9</accession>
<evidence type="ECO:0000313" key="3">
    <source>
        <dbReference type="Proteomes" id="UP001501251"/>
    </source>
</evidence>
<dbReference type="EMBL" id="BAABAQ010000007">
    <property type="protein sequence ID" value="GAA4194966.1"/>
    <property type="molecule type" value="Genomic_DNA"/>
</dbReference>
<comment type="caution">
    <text evidence="2">The sequence shown here is derived from an EMBL/GenBank/DDBJ whole genome shotgun (WGS) entry which is preliminary data.</text>
</comment>
<name>A0ABP8B0H9_9ACTN</name>
<evidence type="ECO:0000259" key="1">
    <source>
        <dbReference type="Pfam" id="PF14534"/>
    </source>
</evidence>
<dbReference type="Proteomes" id="UP001501251">
    <property type="component" value="Unassembled WGS sequence"/>
</dbReference>
<gene>
    <name evidence="2" type="ORF">GCM10022252_40050</name>
</gene>
<dbReference type="InterPro" id="IPR027843">
    <property type="entry name" value="DUF4440"/>
</dbReference>
<reference evidence="3" key="1">
    <citation type="journal article" date="2019" name="Int. J. Syst. Evol. Microbiol.">
        <title>The Global Catalogue of Microorganisms (GCM) 10K type strain sequencing project: providing services to taxonomists for standard genome sequencing and annotation.</title>
        <authorList>
            <consortium name="The Broad Institute Genomics Platform"/>
            <consortium name="The Broad Institute Genome Sequencing Center for Infectious Disease"/>
            <person name="Wu L."/>
            <person name="Ma J."/>
        </authorList>
    </citation>
    <scope>NUCLEOTIDE SEQUENCE [LARGE SCALE GENOMIC DNA]</scope>
    <source>
        <strain evidence="3">JCM 17388</strain>
    </source>
</reference>
<dbReference type="Gene3D" id="3.10.450.50">
    <property type="match status" value="1"/>
</dbReference>